<evidence type="ECO:0000313" key="3">
    <source>
        <dbReference type="Proteomes" id="UP000029462"/>
    </source>
</evidence>
<gene>
    <name evidence="2" type="ORF">EV102420_06_00530</name>
</gene>
<name>A0A090VPZ5_PSEVU</name>
<dbReference type="EMBL" id="BBMZ01000006">
    <property type="protein sequence ID" value="GAL57177.1"/>
    <property type="molecule type" value="Genomic_DNA"/>
</dbReference>
<keyword evidence="3" id="KW-1185">Reference proteome</keyword>
<organism evidence="2 3">
    <name type="scientific">Pseudescherichia vulneris NBRC 102420</name>
    <dbReference type="NCBI Taxonomy" id="1115515"/>
    <lineage>
        <taxon>Bacteria</taxon>
        <taxon>Pseudomonadati</taxon>
        <taxon>Pseudomonadota</taxon>
        <taxon>Gammaproteobacteria</taxon>
        <taxon>Enterobacterales</taxon>
        <taxon>Enterobacteriaceae</taxon>
        <taxon>Pseudescherichia</taxon>
    </lineage>
</organism>
<dbReference type="AlphaFoldDB" id="A0A090VPZ5"/>
<accession>A0A090VPZ5</accession>
<evidence type="ECO:0000313" key="2">
    <source>
        <dbReference type="EMBL" id="GAL57177.1"/>
    </source>
</evidence>
<protein>
    <submittedName>
        <fullName evidence="2">Uncharacterized protein</fullName>
    </submittedName>
</protein>
<proteinExistence type="predicted"/>
<reference evidence="2 3" key="1">
    <citation type="submission" date="2014-09" db="EMBL/GenBank/DDBJ databases">
        <title>Whole genome shotgun sequence of Escherichia vulneris NBRC 102420.</title>
        <authorList>
            <person name="Yoshida Y."/>
            <person name="Hosoyama A."/>
            <person name="Tsuchikane K."/>
            <person name="Ohji S."/>
            <person name="Ichikawa N."/>
            <person name="Kimura A."/>
            <person name="Yamazoe A."/>
            <person name="Ezaki T."/>
            <person name="Fujita N."/>
        </authorList>
    </citation>
    <scope>NUCLEOTIDE SEQUENCE [LARGE SCALE GENOMIC DNA]</scope>
    <source>
        <strain evidence="2 3">NBRC 102420</strain>
    </source>
</reference>
<dbReference type="STRING" id="1115515.EV102420_06_00530"/>
<comment type="caution">
    <text evidence="2">The sequence shown here is derived from an EMBL/GenBank/DDBJ whole genome shotgun (WGS) entry which is preliminary data.</text>
</comment>
<feature type="region of interest" description="Disordered" evidence="1">
    <location>
        <begin position="1"/>
        <end position="66"/>
    </location>
</feature>
<feature type="compositionally biased region" description="Basic and acidic residues" evidence="1">
    <location>
        <begin position="1"/>
        <end position="15"/>
    </location>
</feature>
<feature type="compositionally biased region" description="Basic and acidic residues" evidence="1">
    <location>
        <begin position="44"/>
        <end position="61"/>
    </location>
</feature>
<evidence type="ECO:0000256" key="1">
    <source>
        <dbReference type="SAM" id="MobiDB-lite"/>
    </source>
</evidence>
<dbReference type="Proteomes" id="UP000029462">
    <property type="component" value="Unassembled WGS sequence"/>
</dbReference>
<sequence>MIKPDADPHGHDARNESASGENYAGFERAGCDGRDQAEYTDDDGGGRLKEEKTTDEGEQSQKKPAPYWILNRRGNKYYRSGQCANCYLRWNAYEPCCQRTEAKTLIYT</sequence>